<dbReference type="SUPFAM" id="SSF63712">
    <property type="entry name" value="Nicotinic receptor ligand binding domain-like"/>
    <property type="match status" value="1"/>
</dbReference>
<feature type="transmembrane region" description="Helical" evidence="4">
    <location>
        <begin position="205"/>
        <end position="223"/>
    </location>
</feature>
<dbReference type="PRINTS" id="PR00253">
    <property type="entry name" value="GABAARECEPTR"/>
</dbReference>
<evidence type="ECO:0000256" key="4">
    <source>
        <dbReference type="SAM" id="Phobius"/>
    </source>
</evidence>
<keyword evidence="2 5" id="KW-0732">Signal</keyword>
<dbReference type="EMBL" id="LNIX01000032">
    <property type="protein sequence ID" value="OXA40641.1"/>
    <property type="molecule type" value="Genomic_DNA"/>
</dbReference>
<dbReference type="InterPro" id="IPR036734">
    <property type="entry name" value="Neur_chan_lig-bd_sf"/>
</dbReference>
<dbReference type="InterPro" id="IPR006201">
    <property type="entry name" value="Neur_channel"/>
</dbReference>
<dbReference type="PANTHER" id="PTHR18945">
    <property type="entry name" value="NEUROTRANSMITTER GATED ION CHANNEL"/>
    <property type="match status" value="1"/>
</dbReference>
<name>A0A226D7M7_FOLCA</name>
<comment type="subcellular location">
    <subcellularLocation>
        <location evidence="1">Membrane</location>
        <topology evidence="1">Multi-pass membrane protein</topology>
    </subcellularLocation>
</comment>
<gene>
    <name evidence="7" type="ORF">Fcan01_24506</name>
</gene>
<keyword evidence="3 4" id="KW-0472">Membrane</keyword>
<evidence type="ECO:0000256" key="3">
    <source>
        <dbReference type="ARBA" id="ARBA00023136"/>
    </source>
</evidence>
<proteinExistence type="predicted"/>
<dbReference type="InterPro" id="IPR006028">
    <property type="entry name" value="GABAA/Glycine_rcpt"/>
</dbReference>
<evidence type="ECO:0000256" key="2">
    <source>
        <dbReference type="ARBA" id="ARBA00022729"/>
    </source>
</evidence>
<feature type="signal peptide" evidence="5">
    <location>
        <begin position="1"/>
        <end position="17"/>
    </location>
</feature>
<dbReference type="STRING" id="158441.A0A226D7M7"/>
<feature type="domain" description="Neurotransmitter-gated ion-channel ligand-binding" evidence="6">
    <location>
        <begin position="74"/>
        <end position="191"/>
    </location>
</feature>
<dbReference type="AlphaFoldDB" id="A0A226D7M7"/>
<accession>A0A226D7M7</accession>
<comment type="caution">
    <text evidence="7">The sequence shown here is derived from an EMBL/GenBank/DDBJ whole genome shotgun (WGS) entry which is preliminary data.</text>
</comment>
<feature type="transmembrane region" description="Helical" evidence="4">
    <location>
        <begin position="318"/>
        <end position="337"/>
    </location>
</feature>
<keyword evidence="8" id="KW-1185">Reference proteome</keyword>
<dbReference type="Gene3D" id="1.20.58.390">
    <property type="entry name" value="Neurotransmitter-gated ion-channel transmembrane domain"/>
    <property type="match status" value="1"/>
</dbReference>
<dbReference type="CDD" id="cd18993">
    <property type="entry name" value="LGIC_ECD_GluCl"/>
    <property type="match status" value="1"/>
</dbReference>
<evidence type="ECO:0000259" key="6">
    <source>
        <dbReference type="Pfam" id="PF02931"/>
    </source>
</evidence>
<dbReference type="OrthoDB" id="442503at2759"/>
<organism evidence="7 8">
    <name type="scientific">Folsomia candida</name>
    <name type="common">Springtail</name>
    <dbReference type="NCBI Taxonomy" id="158441"/>
    <lineage>
        <taxon>Eukaryota</taxon>
        <taxon>Metazoa</taxon>
        <taxon>Ecdysozoa</taxon>
        <taxon>Arthropoda</taxon>
        <taxon>Hexapoda</taxon>
        <taxon>Collembola</taxon>
        <taxon>Entomobryomorpha</taxon>
        <taxon>Isotomoidea</taxon>
        <taxon>Isotomidae</taxon>
        <taxon>Proisotominae</taxon>
        <taxon>Folsomia</taxon>
    </lineage>
</organism>
<protein>
    <submittedName>
        <fullName evidence="7">Glutamate-gated chloride channel</fullName>
    </submittedName>
</protein>
<dbReference type="InterPro" id="IPR006202">
    <property type="entry name" value="Neur_chan_lig-bd"/>
</dbReference>
<reference evidence="7 8" key="1">
    <citation type="submission" date="2015-12" db="EMBL/GenBank/DDBJ databases">
        <title>The genome of Folsomia candida.</title>
        <authorList>
            <person name="Faddeeva A."/>
            <person name="Derks M.F."/>
            <person name="Anvar Y."/>
            <person name="Smit S."/>
            <person name="Van Straalen N."/>
            <person name="Roelofs D."/>
        </authorList>
    </citation>
    <scope>NUCLEOTIDE SEQUENCE [LARGE SCALE GENOMIC DNA]</scope>
    <source>
        <strain evidence="7 8">VU population</strain>
        <tissue evidence="7">Whole body</tissue>
    </source>
</reference>
<dbReference type="Proteomes" id="UP000198287">
    <property type="component" value="Unassembled WGS sequence"/>
</dbReference>
<dbReference type="InterPro" id="IPR038050">
    <property type="entry name" value="Neuro_actylchol_rec"/>
</dbReference>
<evidence type="ECO:0000256" key="1">
    <source>
        <dbReference type="ARBA" id="ARBA00004141"/>
    </source>
</evidence>
<evidence type="ECO:0000313" key="7">
    <source>
        <dbReference type="EMBL" id="OXA40641.1"/>
    </source>
</evidence>
<feature type="chain" id="PRO_5013347818" evidence="5">
    <location>
        <begin position="18"/>
        <end position="348"/>
    </location>
</feature>
<evidence type="ECO:0000256" key="5">
    <source>
        <dbReference type="SAM" id="SignalP"/>
    </source>
</evidence>
<dbReference type="GO" id="GO:0004888">
    <property type="term" value="F:transmembrane signaling receptor activity"/>
    <property type="evidence" value="ECO:0007669"/>
    <property type="project" value="InterPro"/>
</dbReference>
<keyword evidence="4" id="KW-0812">Transmembrane</keyword>
<dbReference type="Pfam" id="PF02931">
    <property type="entry name" value="Neur_chan_LBD"/>
    <property type="match status" value="1"/>
</dbReference>
<sequence>MFVIKVAFILLFASSLATQASTTTYSVKDNVIIEKILQSYDGNMRPSGENGSSPTVVSVNFYIRSIPELDDVKMPDLFFSNELEYSKHAGITPNEYYRVFPNGEVLHSSRITVKWSCPMIFVLYPFDKQTCCMRMASYGFTTDDIIFKWKAVDPVQLTSDLHLPSFALQQFKTDYCDSRTNTGTYSCLRVDLLFARELNRYLSKLFIPMITSILLIWVSTWITPSNSGLIMARALLLCGASFYCKWSILTGPARPSAIISYTTALDMWDTFCTGFILLGILEFVVVLISRDCGKGCDDLNGSQDKHVCSRRIDFVTRIIYPIGFLACVCIYFGAYLAKAKEQDGDETE</sequence>
<dbReference type="InterPro" id="IPR018000">
    <property type="entry name" value="Neurotransmitter_ion_chnl_CS"/>
</dbReference>
<evidence type="ECO:0000313" key="8">
    <source>
        <dbReference type="Proteomes" id="UP000198287"/>
    </source>
</evidence>
<dbReference type="GO" id="GO:0005230">
    <property type="term" value="F:extracellular ligand-gated monoatomic ion channel activity"/>
    <property type="evidence" value="ECO:0007669"/>
    <property type="project" value="InterPro"/>
</dbReference>
<dbReference type="Gene3D" id="2.70.170.10">
    <property type="entry name" value="Neurotransmitter-gated ion-channel ligand-binding domain"/>
    <property type="match status" value="1"/>
</dbReference>
<feature type="transmembrane region" description="Helical" evidence="4">
    <location>
        <begin position="230"/>
        <end position="248"/>
    </location>
</feature>
<keyword evidence="4" id="KW-1133">Transmembrane helix</keyword>
<dbReference type="PROSITE" id="PS00236">
    <property type="entry name" value="NEUROTR_ION_CHANNEL"/>
    <property type="match status" value="1"/>
</dbReference>
<feature type="transmembrane region" description="Helical" evidence="4">
    <location>
        <begin position="268"/>
        <end position="288"/>
    </location>
</feature>
<dbReference type="GO" id="GO:0016020">
    <property type="term" value="C:membrane"/>
    <property type="evidence" value="ECO:0007669"/>
    <property type="project" value="UniProtKB-SubCell"/>
</dbReference>